<feature type="region of interest" description="Disordered" evidence="1">
    <location>
        <begin position="49"/>
        <end position="73"/>
    </location>
</feature>
<feature type="region of interest" description="Disordered" evidence="1">
    <location>
        <begin position="320"/>
        <end position="346"/>
    </location>
</feature>
<proteinExistence type="predicted"/>
<feature type="region of interest" description="Disordered" evidence="1">
    <location>
        <begin position="576"/>
        <end position="595"/>
    </location>
</feature>
<dbReference type="InterPro" id="IPR037656">
    <property type="entry name" value="DUF5525"/>
</dbReference>
<dbReference type="PANTHER" id="PTHR28422:SF1">
    <property type="entry name" value="SIMILAR TO HUMAN CHROMOSOME 15 OPEN READING FRAME 39"/>
    <property type="match status" value="1"/>
</dbReference>
<feature type="region of interest" description="Disordered" evidence="1">
    <location>
        <begin position="393"/>
        <end position="482"/>
    </location>
</feature>
<evidence type="ECO:0000313" key="2">
    <source>
        <dbReference type="Ensembl" id="ENSORLP00015034901.1"/>
    </source>
</evidence>
<organism evidence="2 3">
    <name type="scientific">Oryzias latipes</name>
    <name type="common">Japanese rice fish</name>
    <name type="synonym">Japanese killifish</name>
    <dbReference type="NCBI Taxonomy" id="8090"/>
    <lineage>
        <taxon>Eukaryota</taxon>
        <taxon>Metazoa</taxon>
        <taxon>Chordata</taxon>
        <taxon>Craniata</taxon>
        <taxon>Vertebrata</taxon>
        <taxon>Euteleostomi</taxon>
        <taxon>Actinopterygii</taxon>
        <taxon>Neopterygii</taxon>
        <taxon>Teleostei</taxon>
        <taxon>Neoteleostei</taxon>
        <taxon>Acanthomorphata</taxon>
        <taxon>Ovalentaria</taxon>
        <taxon>Atherinomorphae</taxon>
        <taxon>Beloniformes</taxon>
        <taxon>Adrianichthyidae</taxon>
        <taxon>Oryziinae</taxon>
        <taxon>Oryzias</taxon>
    </lineage>
</organism>
<name>A0A3P9JR88_ORYLA</name>
<dbReference type="Proteomes" id="UP000265200">
    <property type="component" value="Chromosome 6"/>
</dbReference>
<evidence type="ECO:0000313" key="3">
    <source>
        <dbReference type="Proteomes" id="UP000265200"/>
    </source>
</evidence>
<dbReference type="PANTHER" id="PTHR28422">
    <property type="entry name" value="SIMILAR TO HUMAN CHROMOSOME 15 OPEN READING FRAME 39"/>
    <property type="match status" value="1"/>
</dbReference>
<feature type="region of interest" description="Disordered" evidence="1">
    <location>
        <begin position="1060"/>
        <end position="1090"/>
    </location>
</feature>
<protein>
    <submittedName>
        <fullName evidence="2">Uncharacterized protein</fullName>
    </submittedName>
</protein>
<dbReference type="Pfam" id="PF17663">
    <property type="entry name" value="DUF5525"/>
    <property type="match status" value="1"/>
</dbReference>
<evidence type="ECO:0000256" key="1">
    <source>
        <dbReference type="SAM" id="MobiDB-lite"/>
    </source>
</evidence>
<dbReference type="Ensembl" id="ENSORLT00015029136.1">
    <property type="protein sequence ID" value="ENSORLP00015020031.1"/>
    <property type="gene ID" value="ENSORLG00015021129.1"/>
</dbReference>
<feature type="compositionally biased region" description="Polar residues" evidence="1">
    <location>
        <begin position="440"/>
        <end position="450"/>
    </location>
</feature>
<feature type="region of interest" description="Disordered" evidence="1">
    <location>
        <begin position="213"/>
        <end position="244"/>
    </location>
</feature>
<sequence length="1335" mass="150298">MSSYPVKTLADPTLQNKMPLFDGLSKAESVPGLLSKQYSGAYLAYDPRGKDSTGFTPPWRPTKTSPLDDRSPVSHLSGMEARNHLIYRQDSTSLEEVRAQPSSVSHTPMRKGFMLYTKSPEISAPTVATVRKQKSEHSPPQTHLYLAIPKPVYGHNPCCSDLGCVMGQRYMEHLPPKMPNSVYEHDWMQTSAHYAEKTHIQRKEVLQQRSLQFDSSTEPKRIPVQAYSPSGPRTFPSVSEPTYSSYPCTPPRTLFTSLTEHSQPLHTIPGGYPSLYAPHPTYEHMTSDIYQERSPLPKYGQLAQRPVFYYAQANRELENRTLCKDGGNKQRDAPLPQKHSIPSPLPHYIVPQSLHADIPFSCTEILPNHSFIRGYDYPYFAVPRFHLNSSQMRTPLERSSPTLLSSRINISPPKDKPATSPHIDSSAPLVHSDHGRPASRGSQPAISPSRQPGRFFHPLTGLHRDAPTLSPAGASMDRHPESSSCRVQVMKQPRNLAVSPAGWMLQSPTSDETYAAAASGANGQKVIRSPTVTAGSNRLDAENLIGKRGLKRSISHSSPPVKIKEEDRDLYEVECSQKQQKVEKETGSKTDSPPMPVIDNVFSLAPYQLHLQASGVLFPGRVPKRATQTPEKHKDQTKHDGKEKMLEADDAVLTSDTRDAAAFKVEKLDQSDSDASVEICNDYSKQTIKKERVEAALSENGSVKEKAEFKTKCSTPGENESLAELKPAEPISPVDPSSDANVGKHLVTVQPKSSQSPQSTESKVDFRNIPPHFLKLSTYNIIIPGGKHRSTELEKLSPQPMTVLSPKPDLEMPVRKHFFELHHSLCKLISKSVSASLEENLKKWLFQMKVAEAACRTDKVKVSSLLGVKAREAWINEEIKSTLDRVLDRLREYTSQERCPFPHVMRTGAVFLPMLVMKELLFPMVQGSFIDQVLQEHKVELRPTTLSEEKILIQLHKRACSSKLRRLMSLKHLPDVYTDVVNLLYYTDVCKYLGLTLDQREEHEGLKAPIRRISIFSDVTASPISPPEPQVWDQGSKSPIRRSRTKARVKSHSRNFFLDSEMSNEEEDGTKTADEGVLNTSTKKECGSGLAVEEQDSTVLSPNTACENSWMCPLTPDNRSFSPDEAKMEKALCPPATSKLQIESKKCSGMILKLRKMLSAGGSQKKPRYQAVSGTIFDSSQADEEDASRDGKQQRTPKALHRWRKMEGFTRAVRPLSSCSLKKQHSLLKIKYCPYLSTCHSAEHRRRWVLRSAVQRARGAMRLYYPDLVGKKIHHLYEEDDKSEVWYRGEVLRVHEAHTNPMKTIFEVRYDSEPEWKYYLELLVDYKKGWLKIED</sequence>
<dbReference type="Gene3D" id="2.80.10.70">
    <property type="entry name" value="Spindlin/Ssty"/>
    <property type="match status" value="1"/>
</dbReference>
<reference evidence="2 3" key="2">
    <citation type="submission" date="2017-04" db="EMBL/GenBank/DDBJ databases">
        <title>CpG methylation of centromeres and impact of large insertions on vertebrate speciation.</title>
        <authorList>
            <person name="Ichikawa K."/>
            <person name="Yoshimura J."/>
            <person name="Morishita S."/>
        </authorList>
    </citation>
    <scope>NUCLEOTIDE SEQUENCE</scope>
    <source>
        <strain evidence="2 3">HSOK</strain>
    </source>
</reference>
<feature type="region of interest" description="Disordered" evidence="1">
    <location>
        <begin position="1025"/>
        <end position="1045"/>
    </location>
</feature>
<accession>A0A3P9JR88</accession>
<feature type="compositionally biased region" description="Polar residues" evidence="1">
    <location>
        <begin position="393"/>
        <end position="409"/>
    </location>
</feature>
<reference key="1">
    <citation type="journal article" date="2007" name="Nature">
        <title>The medaka draft genome and insights into vertebrate genome evolution.</title>
        <authorList>
            <person name="Kasahara M."/>
            <person name="Naruse K."/>
            <person name="Sasaki S."/>
            <person name="Nakatani Y."/>
            <person name="Qu W."/>
            <person name="Ahsan B."/>
            <person name="Yamada T."/>
            <person name="Nagayasu Y."/>
            <person name="Doi K."/>
            <person name="Kasai Y."/>
            <person name="Jindo T."/>
            <person name="Kobayashi D."/>
            <person name="Shimada A."/>
            <person name="Toyoda A."/>
            <person name="Kuroki Y."/>
            <person name="Fujiyama A."/>
            <person name="Sasaki T."/>
            <person name="Shimizu A."/>
            <person name="Asakawa S."/>
            <person name="Shimizu N."/>
            <person name="Hashimoto S."/>
            <person name="Yang J."/>
            <person name="Lee Y."/>
            <person name="Matsushima K."/>
            <person name="Sugano S."/>
            <person name="Sakaizumi M."/>
            <person name="Narita T."/>
            <person name="Ohishi K."/>
            <person name="Haga S."/>
            <person name="Ohta F."/>
            <person name="Nomoto H."/>
            <person name="Nogata K."/>
            <person name="Morishita T."/>
            <person name="Endo T."/>
            <person name="Shin-I T."/>
            <person name="Takeda H."/>
            <person name="Morishita S."/>
            <person name="Kohara Y."/>
        </authorList>
    </citation>
    <scope>NUCLEOTIDE SEQUENCE [LARGE SCALE GENOMIC DNA]</scope>
    <source>
        <strain>Hd-rR</strain>
    </source>
</reference>
<feature type="compositionally biased region" description="Basic and acidic residues" evidence="1">
    <location>
        <begin position="320"/>
        <end position="332"/>
    </location>
</feature>
<dbReference type="Ensembl" id="ENSORLT00015029126.1">
    <property type="protein sequence ID" value="ENSORLP00015034901.1"/>
    <property type="gene ID" value="ENSORLG00015021129.1"/>
</dbReference>
<dbReference type="InterPro" id="IPR042567">
    <property type="entry name" value="SPIN/Ssty_sf"/>
</dbReference>
<reference evidence="2" key="3">
    <citation type="submission" date="2025-05" db="UniProtKB">
        <authorList>
            <consortium name="Ensembl"/>
        </authorList>
    </citation>
    <scope>IDENTIFICATION</scope>
    <source>
        <strain evidence="2">HSOK</strain>
    </source>
</reference>
<feature type="region of interest" description="Disordered" evidence="1">
    <location>
        <begin position="708"/>
        <end position="742"/>
    </location>
</feature>